<dbReference type="InterPro" id="IPR013105">
    <property type="entry name" value="TPR_2"/>
</dbReference>
<feature type="repeat" description="TPR" evidence="3">
    <location>
        <begin position="292"/>
        <end position="325"/>
    </location>
</feature>
<dbReference type="PROSITE" id="PS50005">
    <property type="entry name" value="TPR"/>
    <property type="match status" value="4"/>
</dbReference>
<reference evidence="4 5" key="1">
    <citation type="submission" date="2019-05" db="EMBL/GenBank/DDBJ databases">
        <title>Polaribacter aestuariivivens sp. nov., isolated from a tidal flat.</title>
        <authorList>
            <person name="Yoon J.-H."/>
        </authorList>
    </citation>
    <scope>NUCLEOTIDE SEQUENCE [LARGE SCALE GENOMIC DNA]</scope>
    <source>
        <strain evidence="4 5">DBTF-3</strain>
    </source>
</reference>
<dbReference type="SUPFAM" id="SSF48452">
    <property type="entry name" value="TPR-like"/>
    <property type="match status" value="1"/>
</dbReference>
<dbReference type="Gene3D" id="1.25.40.10">
    <property type="entry name" value="Tetratricopeptide repeat domain"/>
    <property type="match status" value="1"/>
</dbReference>
<evidence type="ECO:0000313" key="4">
    <source>
        <dbReference type="EMBL" id="TMM31998.1"/>
    </source>
</evidence>
<dbReference type="InterPro" id="IPR051012">
    <property type="entry name" value="CellSynth/LPSAsmb/PSIAsmb"/>
</dbReference>
<evidence type="ECO:0000256" key="1">
    <source>
        <dbReference type="ARBA" id="ARBA00022737"/>
    </source>
</evidence>
<evidence type="ECO:0000313" key="5">
    <source>
        <dbReference type="Proteomes" id="UP000307140"/>
    </source>
</evidence>
<organism evidence="4 5">
    <name type="scientific">Polaribacter aestuariivivens</name>
    <dbReference type="NCBI Taxonomy" id="2304626"/>
    <lineage>
        <taxon>Bacteria</taxon>
        <taxon>Pseudomonadati</taxon>
        <taxon>Bacteroidota</taxon>
        <taxon>Flavobacteriia</taxon>
        <taxon>Flavobacteriales</taxon>
        <taxon>Flavobacteriaceae</taxon>
    </lineage>
</organism>
<dbReference type="Pfam" id="PF13181">
    <property type="entry name" value="TPR_8"/>
    <property type="match status" value="1"/>
</dbReference>
<feature type="repeat" description="TPR" evidence="3">
    <location>
        <begin position="122"/>
        <end position="155"/>
    </location>
</feature>
<dbReference type="InterPro" id="IPR019734">
    <property type="entry name" value="TPR_rpt"/>
</dbReference>
<protein>
    <submittedName>
        <fullName evidence="4">Tetratricopeptide repeat protein</fullName>
    </submittedName>
</protein>
<gene>
    <name evidence="4" type="ORF">FDT66_00600</name>
</gene>
<dbReference type="EMBL" id="VANR01000001">
    <property type="protein sequence ID" value="TMM31998.1"/>
    <property type="molecule type" value="Genomic_DNA"/>
</dbReference>
<feature type="repeat" description="TPR" evidence="3">
    <location>
        <begin position="190"/>
        <end position="223"/>
    </location>
</feature>
<dbReference type="Pfam" id="PF07719">
    <property type="entry name" value="TPR_2"/>
    <property type="match status" value="1"/>
</dbReference>
<keyword evidence="2 3" id="KW-0802">TPR repeat</keyword>
<dbReference type="OrthoDB" id="9803982at2"/>
<dbReference type="PANTHER" id="PTHR45586:SF1">
    <property type="entry name" value="LIPOPOLYSACCHARIDE ASSEMBLY PROTEIN B"/>
    <property type="match status" value="1"/>
</dbReference>
<name>A0A5S3N9M2_9FLAO</name>
<dbReference type="PROSITE" id="PS50293">
    <property type="entry name" value="TPR_REGION"/>
    <property type="match status" value="1"/>
</dbReference>
<sequence length="456" mass="53172">MSLLKFESMLKTNSVFFFDLVEFEEIIIHYLDVGKIALAKKAIKLGLEQHPASIDLKLLKVELHLCDNEFDEASKLLKRIEMVAPNNDEVFIQKAAIASKKGAHKQAIIQLQKALDLTDDKLDVWSLIGMEYLYLDDFENARLNFAKCIDVDFEDYSALYNIVYCFDMEQQHEMAIDYLNIYINANPYCEVAWHQLGRQYFILKMYKEALTSFDYAVLIDESFIGGYLEKAKTLEQLGNFEDAIDNYLITIELDDPTAYVYTRVGECYEKLGKFDAAISYYKKAVHEDPLLDKGWVLLANLYYEKENYQKATYYISKALKIDDDNSLHWKHYAEINLKLSFFEEAVTGFKECLKLNDNSLEIYIGLVDVLIFLGEFDEAFQIVLQAQKIFKNFAEVEYRLAGLFYLFNKEKHGFSHLINGLKIDYDYNYILKELFPTVSEKKKIKSLLKNFKKATE</sequence>
<dbReference type="SMART" id="SM00028">
    <property type="entry name" value="TPR"/>
    <property type="match status" value="9"/>
</dbReference>
<dbReference type="AlphaFoldDB" id="A0A5S3N9M2"/>
<proteinExistence type="predicted"/>
<keyword evidence="1" id="KW-0677">Repeat</keyword>
<evidence type="ECO:0000256" key="2">
    <source>
        <dbReference type="ARBA" id="ARBA00022803"/>
    </source>
</evidence>
<dbReference type="Pfam" id="PF00515">
    <property type="entry name" value="TPR_1"/>
    <property type="match status" value="1"/>
</dbReference>
<keyword evidence="5" id="KW-1185">Reference proteome</keyword>
<comment type="caution">
    <text evidence="4">The sequence shown here is derived from an EMBL/GenBank/DDBJ whole genome shotgun (WGS) entry which is preliminary data.</text>
</comment>
<dbReference type="PANTHER" id="PTHR45586">
    <property type="entry name" value="TPR REPEAT-CONTAINING PROTEIN PA4667"/>
    <property type="match status" value="1"/>
</dbReference>
<accession>A0A5S3N9M2</accession>
<dbReference type="Proteomes" id="UP000307140">
    <property type="component" value="Unassembled WGS sequence"/>
</dbReference>
<dbReference type="RefSeq" id="WP_138534211.1">
    <property type="nucleotide sequence ID" value="NZ_VANR01000001.1"/>
</dbReference>
<evidence type="ECO:0000256" key="3">
    <source>
        <dbReference type="PROSITE-ProRule" id="PRU00339"/>
    </source>
</evidence>
<dbReference type="InterPro" id="IPR011990">
    <property type="entry name" value="TPR-like_helical_dom_sf"/>
</dbReference>
<feature type="repeat" description="TPR" evidence="3">
    <location>
        <begin position="258"/>
        <end position="291"/>
    </location>
</feature>